<accession>A0A1I6FZT5</accession>
<dbReference type="Gene3D" id="3.40.50.150">
    <property type="entry name" value="Vaccinia Virus protein VP39"/>
    <property type="match status" value="1"/>
</dbReference>
<dbReference type="GO" id="GO:0005737">
    <property type="term" value="C:cytoplasm"/>
    <property type="evidence" value="ECO:0007669"/>
    <property type="project" value="UniProtKB-SubCell"/>
</dbReference>
<dbReference type="InterPro" id="IPR002792">
    <property type="entry name" value="TRAM_dom"/>
</dbReference>
<dbReference type="EC" id="2.1.1.166" evidence="5"/>
<dbReference type="InterPro" id="IPR050082">
    <property type="entry name" value="RNA_methyltr_RlmE"/>
</dbReference>
<evidence type="ECO:0000256" key="2">
    <source>
        <dbReference type="ARBA" id="ARBA00022603"/>
    </source>
</evidence>
<keyword evidence="4 5" id="KW-0949">S-adenosyl-L-methionine</keyword>
<feature type="binding site" evidence="5">
    <location>
        <position position="90"/>
    </location>
    <ligand>
        <name>S-adenosyl-L-methionine</name>
        <dbReference type="ChEBI" id="CHEBI:59789"/>
    </ligand>
</feature>
<feature type="binding site" evidence="5">
    <location>
        <position position="72"/>
    </location>
    <ligand>
        <name>S-adenosyl-L-methionine</name>
        <dbReference type="ChEBI" id="CHEBI:59789"/>
    </ligand>
</feature>
<dbReference type="STRING" id="553469.SAMN04487947_0315"/>
<organism evidence="7 8">
    <name type="scientific">Halogeometricum rufum</name>
    <dbReference type="NCBI Taxonomy" id="553469"/>
    <lineage>
        <taxon>Archaea</taxon>
        <taxon>Methanobacteriati</taxon>
        <taxon>Methanobacteriota</taxon>
        <taxon>Stenosarchaea group</taxon>
        <taxon>Halobacteria</taxon>
        <taxon>Halobacteriales</taxon>
        <taxon>Haloferacaceae</taxon>
        <taxon>Halogeometricum</taxon>
    </lineage>
</organism>
<feature type="active site" description="Proton acceptor" evidence="5">
    <location>
        <position position="173"/>
    </location>
</feature>
<reference evidence="8" key="1">
    <citation type="submission" date="2016-10" db="EMBL/GenBank/DDBJ databases">
        <authorList>
            <person name="Varghese N."/>
            <person name="Submissions S."/>
        </authorList>
    </citation>
    <scope>NUCLEOTIDE SEQUENCE [LARGE SCALE GENOMIC DNA]</scope>
    <source>
        <strain evidence="8">CGMCC 1.7736</strain>
    </source>
</reference>
<dbReference type="Gene3D" id="2.40.50.140">
    <property type="entry name" value="Nucleic acid-binding proteins"/>
    <property type="match status" value="1"/>
</dbReference>
<keyword evidence="8" id="KW-1185">Reference proteome</keyword>
<dbReference type="InterPro" id="IPR012340">
    <property type="entry name" value="NA-bd_OB-fold"/>
</dbReference>
<sequence>MYERGFAGGSLAGRLAQFDTQAMTRKDHYYNKAKQEGYRTRSAYKLKQLDEDAGLFGPGNTVVDLGAAPGGWLQVASEAVGDHGKVVGVDLQRIRDLDLDNVETVRGDMTDEETKASLRDRIGAEGADVVISDMAPNMTGEYSLDHARSIHLARQAFEVALDLLPAGGDFAVKVFDGQDLADFRADVEEEFQYVRSIRPDASRNESSEQYLVGKHRITAPVATGDELDVVIDDVGSEGDGIAKVDGYTLFVPGTEAGDEVHVRVTDLKPNFGFAELVEP</sequence>
<evidence type="ECO:0000259" key="6">
    <source>
        <dbReference type="PROSITE" id="PS50926"/>
    </source>
</evidence>
<feature type="domain" description="TRAM" evidence="6">
    <location>
        <begin position="220"/>
        <end position="278"/>
    </location>
</feature>
<dbReference type="HAMAP" id="MF_01547">
    <property type="entry name" value="RNA_methyltr_E"/>
    <property type="match status" value="1"/>
</dbReference>
<gene>
    <name evidence="5" type="primary">rlmE</name>
    <name evidence="7" type="ORF">SAMN04487947_0315</name>
</gene>
<dbReference type="InterPro" id="IPR002877">
    <property type="entry name" value="RNA_MeTrfase_FtsJ_dom"/>
</dbReference>
<evidence type="ECO:0000256" key="5">
    <source>
        <dbReference type="HAMAP-Rule" id="MF_01547"/>
    </source>
</evidence>
<feature type="binding site" evidence="5">
    <location>
        <position position="70"/>
    </location>
    <ligand>
        <name>S-adenosyl-L-methionine</name>
        <dbReference type="ChEBI" id="CHEBI:59789"/>
    </ligand>
</feature>
<dbReference type="Pfam" id="PF01728">
    <property type="entry name" value="FtsJ"/>
    <property type="match status" value="1"/>
</dbReference>
<dbReference type="Proteomes" id="UP000198531">
    <property type="component" value="Unassembled WGS sequence"/>
</dbReference>
<comment type="subcellular location">
    <subcellularLocation>
        <location evidence="5">Cytoplasm</location>
    </subcellularLocation>
</comment>
<dbReference type="EMBL" id="FOYT01000001">
    <property type="protein sequence ID" value="SFR35416.1"/>
    <property type="molecule type" value="Genomic_DNA"/>
</dbReference>
<feature type="binding site" evidence="5">
    <location>
        <position position="133"/>
    </location>
    <ligand>
        <name>S-adenosyl-L-methionine</name>
        <dbReference type="ChEBI" id="CHEBI:59789"/>
    </ligand>
</feature>
<comment type="similarity">
    <text evidence="5">Belongs to the class I-like SAM-binding methyltransferase superfamily. RNA methyltransferase RlmE family.</text>
</comment>
<dbReference type="AlphaFoldDB" id="A0A1I6FZT5"/>
<evidence type="ECO:0000256" key="4">
    <source>
        <dbReference type="ARBA" id="ARBA00022691"/>
    </source>
</evidence>
<dbReference type="InterPro" id="IPR015507">
    <property type="entry name" value="rRNA-MeTfrase_E"/>
</dbReference>
<keyword evidence="1 5" id="KW-0698">rRNA processing</keyword>
<dbReference type="PANTHER" id="PTHR10920">
    <property type="entry name" value="RIBOSOMAL RNA METHYLTRANSFERASE"/>
    <property type="match status" value="1"/>
</dbReference>
<dbReference type="PROSITE" id="PS50926">
    <property type="entry name" value="TRAM"/>
    <property type="match status" value="1"/>
</dbReference>
<name>A0A1I6FZT5_9EURY</name>
<keyword evidence="5" id="KW-0963">Cytoplasm</keyword>
<dbReference type="SUPFAM" id="SSF50249">
    <property type="entry name" value="Nucleic acid-binding proteins"/>
    <property type="match status" value="1"/>
</dbReference>
<evidence type="ECO:0000256" key="1">
    <source>
        <dbReference type="ARBA" id="ARBA00022552"/>
    </source>
</evidence>
<evidence type="ECO:0000256" key="3">
    <source>
        <dbReference type="ARBA" id="ARBA00022679"/>
    </source>
</evidence>
<evidence type="ECO:0000313" key="7">
    <source>
        <dbReference type="EMBL" id="SFR35416.1"/>
    </source>
</evidence>
<protein>
    <recommendedName>
        <fullName evidence="5">Ribosomal RNA large subunit methyltransferase E</fullName>
        <ecNumber evidence="5">2.1.1.166</ecNumber>
    </recommendedName>
    <alternativeName>
        <fullName evidence="5">23S rRNA Um2552 methyltransferase</fullName>
    </alternativeName>
    <alternativeName>
        <fullName evidence="5">rRNA (uridine-2'-O-)-methyltransferase</fullName>
    </alternativeName>
</protein>
<evidence type="ECO:0000313" key="8">
    <source>
        <dbReference type="Proteomes" id="UP000198531"/>
    </source>
</evidence>
<dbReference type="GO" id="GO:0008650">
    <property type="term" value="F:rRNA (uridine-2'-O-)-methyltransferase activity"/>
    <property type="evidence" value="ECO:0007669"/>
    <property type="project" value="UniProtKB-UniRule"/>
</dbReference>
<feature type="binding site" evidence="5">
    <location>
        <position position="108"/>
    </location>
    <ligand>
        <name>S-adenosyl-L-methionine</name>
        <dbReference type="ChEBI" id="CHEBI:59789"/>
    </ligand>
</feature>
<comment type="catalytic activity">
    <reaction evidence="5">
        <text>uridine(2552) in 23S rRNA + S-adenosyl-L-methionine = 2'-O-methyluridine(2552) in 23S rRNA + S-adenosyl-L-homocysteine + H(+)</text>
        <dbReference type="Rhea" id="RHEA:42720"/>
        <dbReference type="Rhea" id="RHEA-COMP:10202"/>
        <dbReference type="Rhea" id="RHEA-COMP:10203"/>
        <dbReference type="ChEBI" id="CHEBI:15378"/>
        <dbReference type="ChEBI" id="CHEBI:57856"/>
        <dbReference type="ChEBI" id="CHEBI:59789"/>
        <dbReference type="ChEBI" id="CHEBI:65315"/>
        <dbReference type="ChEBI" id="CHEBI:74478"/>
        <dbReference type="EC" id="2.1.1.166"/>
    </reaction>
</comment>
<dbReference type="PANTHER" id="PTHR10920:SF13">
    <property type="entry name" value="PRE-RRNA 2'-O-RIBOSE RNA METHYLTRANSFERASE FTSJ3"/>
    <property type="match status" value="1"/>
</dbReference>
<dbReference type="InterPro" id="IPR029063">
    <property type="entry name" value="SAM-dependent_MTases_sf"/>
</dbReference>
<comment type="function">
    <text evidence="5">Specifically methylates the uridine in position 2552 of 23S rRNA at the 2'-O position of the ribose in the fully assembled 50S ribosomal subunit.</text>
</comment>
<keyword evidence="2 5" id="KW-0489">Methyltransferase</keyword>
<dbReference type="SUPFAM" id="SSF53335">
    <property type="entry name" value="S-adenosyl-L-methionine-dependent methyltransferases"/>
    <property type="match status" value="1"/>
</dbReference>
<proteinExistence type="inferred from homology"/>
<keyword evidence="3 5" id="KW-0808">Transferase</keyword>
<dbReference type="Pfam" id="PF01938">
    <property type="entry name" value="TRAM"/>
    <property type="match status" value="1"/>
</dbReference>